<gene>
    <name evidence="1" type="ORF">BI308_06865</name>
</gene>
<name>A0A1L9QUQ6_9CYAN</name>
<sequence>MIVVFDTSTICYLLLIDRIDILSILYQTITIPQAVADELTASESPPIVQSWIDRPPNWLNIEAPETTQDHGLETLDLGEREAILLSEQLRAELVILDDKAARKIARERGLNIIGLLGIIKDAASRGWLDLEITFQQLQNAGFWVSPSLLDSLLRNGEIER</sequence>
<dbReference type="PANTHER" id="PTHR39550:SF1">
    <property type="entry name" value="SLL0658 PROTEIN"/>
    <property type="match status" value="1"/>
</dbReference>
<reference evidence="1" key="1">
    <citation type="submission" date="2016-10" db="EMBL/GenBank/DDBJ databases">
        <title>CRISPR-Cas defence system in Roseofilum reptotaenium: evidence of a bacteriophage-cyanobacterium arms race in the coral black band disease.</title>
        <authorList>
            <person name="Buerger P."/>
            <person name="Wood-Charlson E.M."/>
            <person name="Weynberg K.D."/>
            <person name="Willis B."/>
            <person name="Van Oppen M.J."/>
        </authorList>
    </citation>
    <scope>NUCLEOTIDE SEQUENCE [LARGE SCALE GENOMIC DNA]</scope>
    <source>
        <strain evidence="1">AO1-A</strain>
    </source>
</reference>
<dbReference type="Proteomes" id="UP000183940">
    <property type="component" value="Unassembled WGS sequence"/>
</dbReference>
<dbReference type="EMBL" id="MLAW01000008">
    <property type="protein sequence ID" value="OJJ26327.1"/>
    <property type="molecule type" value="Genomic_DNA"/>
</dbReference>
<dbReference type="STRING" id="1925591.BI308_06865"/>
<dbReference type="PANTHER" id="PTHR39550">
    <property type="entry name" value="SLL0658 PROTEIN"/>
    <property type="match status" value="1"/>
</dbReference>
<accession>A0A1L9QUQ6</accession>
<organism evidence="1 2">
    <name type="scientific">Roseofilum reptotaenium AO1-A</name>
    <dbReference type="NCBI Taxonomy" id="1925591"/>
    <lineage>
        <taxon>Bacteria</taxon>
        <taxon>Bacillati</taxon>
        <taxon>Cyanobacteriota</taxon>
        <taxon>Cyanophyceae</taxon>
        <taxon>Desertifilales</taxon>
        <taxon>Desertifilaceae</taxon>
        <taxon>Roseofilum</taxon>
    </lineage>
</organism>
<keyword evidence="2" id="KW-1185">Reference proteome</keyword>
<evidence type="ECO:0000313" key="2">
    <source>
        <dbReference type="Proteomes" id="UP000183940"/>
    </source>
</evidence>
<dbReference type="Pfam" id="PF11848">
    <property type="entry name" value="DUF3368"/>
    <property type="match status" value="1"/>
</dbReference>
<protein>
    <submittedName>
        <fullName evidence="1">DUF3368 domain-containing protein</fullName>
    </submittedName>
</protein>
<proteinExistence type="predicted"/>
<dbReference type="InterPro" id="IPR021799">
    <property type="entry name" value="PIN-like_prokaryotic"/>
</dbReference>
<comment type="caution">
    <text evidence="1">The sequence shown here is derived from an EMBL/GenBank/DDBJ whole genome shotgun (WGS) entry which is preliminary data.</text>
</comment>
<dbReference type="AlphaFoldDB" id="A0A1L9QUQ6"/>
<evidence type="ECO:0000313" key="1">
    <source>
        <dbReference type="EMBL" id="OJJ26327.1"/>
    </source>
</evidence>